<evidence type="ECO:0000313" key="6">
    <source>
        <dbReference type="EMBL" id="NEW07748.1"/>
    </source>
</evidence>
<sequence>MMLIHEISRKLGITPRAIRFYEQKGLLSPTKMKVNGYRTYTEQDAWRLQTIISLREVGMTLDDIKLTLLSKDPNNQADVIFALQLQRSILFQQWTEMKEIIGTMDRMIDAAEINEELPTDQLYELAQRSKAMRDLRRSWSDHWDFDAKASGFDSQLIDSSPPETNPVPLTTSIPPNAAYQAAQDKIAEFISPTTAEKGLDIGTGTGNLASKLQHLGATMFAIDQSKEMLKRTQSKYPQIELKLGNVLAIPFMDRQFDFVVSSFALHHLTEPQRELAWGEIIRVLKPEGRICLADYMLSDTSEQATYIAKLNRTGAARLPMMHEQVELYPVHTHLVDWLKRHTKQVTSMQIEQLIHVVYAQK</sequence>
<dbReference type="Gene3D" id="3.40.50.150">
    <property type="entry name" value="Vaccinia Virus protein VP39"/>
    <property type="match status" value="1"/>
</dbReference>
<keyword evidence="3" id="KW-0238">DNA-binding</keyword>
<protein>
    <submittedName>
        <fullName evidence="6">Methyltransferase domain-containing protein</fullName>
    </submittedName>
</protein>
<keyword evidence="4" id="KW-0804">Transcription</keyword>
<dbReference type="PANTHER" id="PTHR30204">
    <property type="entry name" value="REDOX-CYCLING DRUG-SENSING TRANSCRIPTIONAL ACTIVATOR SOXR"/>
    <property type="match status" value="1"/>
</dbReference>
<dbReference type="PROSITE" id="PS50937">
    <property type="entry name" value="HTH_MERR_2"/>
    <property type="match status" value="1"/>
</dbReference>
<dbReference type="GO" id="GO:0003700">
    <property type="term" value="F:DNA-binding transcription factor activity"/>
    <property type="evidence" value="ECO:0007669"/>
    <property type="project" value="InterPro"/>
</dbReference>
<dbReference type="InterPro" id="IPR000551">
    <property type="entry name" value="MerR-type_HTH_dom"/>
</dbReference>
<dbReference type="InterPro" id="IPR009061">
    <property type="entry name" value="DNA-bd_dom_put_sf"/>
</dbReference>
<dbReference type="SUPFAM" id="SSF53335">
    <property type="entry name" value="S-adenosyl-L-methionine-dependent methyltransferases"/>
    <property type="match status" value="1"/>
</dbReference>
<dbReference type="AlphaFoldDB" id="A0A6G4A0C9"/>
<comment type="caution">
    <text evidence="6">The sequence shown here is derived from an EMBL/GenBank/DDBJ whole genome shotgun (WGS) entry which is preliminary data.</text>
</comment>
<evidence type="ECO:0000256" key="4">
    <source>
        <dbReference type="ARBA" id="ARBA00023163"/>
    </source>
</evidence>
<reference evidence="6" key="1">
    <citation type="submission" date="2020-02" db="EMBL/GenBank/DDBJ databases">
        <authorList>
            <person name="Shen X.-R."/>
            <person name="Zhang Y.-X."/>
        </authorList>
    </citation>
    <scope>NUCLEOTIDE SEQUENCE</scope>
    <source>
        <strain evidence="6">SYP-B3998</strain>
    </source>
</reference>
<organism evidence="6">
    <name type="scientific">Paenibacillus sp. SYP-B3998</name>
    <dbReference type="NCBI Taxonomy" id="2678564"/>
    <lineage>
        <taxon>Bacteria</taxon>
        <taxon>Bacillati</taxon>
        <taxon>Bacillota</taxon>
        <taxon>Bacilli</taxon>
        <taxon>Bacillales</taxon>
        <taxon>Paenibacillaceae</taxon>
        <taxon>Paenibacillus</taxon>
    </lineage>
</organism>
<dbReference type="InterPro" id="IPR047057">
    <property type="entry name" value="MerR_fam"/>
</dbReference>
<evidence type="ECO:0000256" key="3">
    <source>
        <dbReference type="ARBA" id="ARBA00023125"/>
    </source>
</evidence>
<feature type="domain" description="HTH merR-type" evidence="5">
    <location>
        <begin position="1"/>
        <end position="70"/>
    </location>
</feature>
<dbReference type="GO" id="GO:0008757">
    <property type="term" value="F:S-adenosylmethionine-dependent methyltransferase activity"/>
    <property type="evidence" value="ECO:0007669"/>
    <property type="project" value="InterPro"/>
</dbReference>
<keyword evidence="6" id="KW-0808">Transferase</keyword>
<dbReference type="InterPro" id="IPR013216">
    <property type="entry name" value="Methyltransf_11"/>
</dbReference>
<dbReference type="EMBL" id="JAAIKC010000006">
    <property type="protein sequence ID" value="NEW07748.1"/>
    <property type="molecule type" value="Genomic_DNA"/>
</dbReference>
<keyword evidence="1" id="KW-0678">Repressor</keyword>
<dbReference type="CDD" id="cd01106">
    <property type="entry name" value="HTH_TipAL-Mta"/>
    <property type="match status" value="1"/>
</dbReference>
<dbReference type="CDD" id="cd02440">
    <property type="entry name" value="AdoMet_MTases"/>
    <property type="match status" value="1"/>
</dbReference>
<gene>
    <name evidence="6" type="ORF">GK047_17240</name>
</gene>
<dbReference type="SMART" id="SM00422">
    <property type="entry name" value="HTH_MERR"/>
    <property type="match status" value="1"/>
</dbReference>
<evidence type="ECO:0000256" key="2">
    <source>
        <dbReference type="ARBA" id="ARBA00023015"/>
    </source>
</evidence>
<dbReference type="Gene3D" id="1.10.1660.10">
    <property type="match status" value="1"/>
</dbReference>
<dbReference type="Pfam" id="PF08241">
    <property type="entry name" value="Methyltransf_11"/>
    <property type="match status" value="1"/>
</dbReference>
<dbReference type="PRINTS" id="PR00040">
    <property type="entry name" value="HTHMERR"/>
</dbReference>
<dbReference type="InterPro" id="IPR029063">
    <property type="entry name" value="SAM-dependent_MTases_sf"/>
</dbReference>
<dbReference type="PANTHER" id="PTHR30204:SF69">
    <property type="entry name" value="MERR-FAMILY TRANSCRIPTIONAL REGULATOR"/>
    <property type="match status" value="1"/>
</dbReference>
<dbReference type="SUPFAM" id="SSF46955">
    <property type="entry name" value="Putative DNA-binding domain"/>
    <property type="match status" value="1"/>
</dbReference>
<dbReference type="GO" id="GO:0003677">
    <property type="term" value="F:DNA binding"/>
    <property type="evidence" value="ECO:0007669"/>
    <property type="project" value="UniProtKB-KW"/>
</dbReference>
<dbReference type="GO" id="GO:0032259">
    <property type="term" value="P:methylation"/>
    <property type="evidence" value="ECO:0007669"/>
    <property type="project" value="UniProtKB-KW"/>
</dbReference>
<keyword evidence="2" id="KW-0805">Transcription regulation</keyword>
<name>A0A6G4A0C9_9BACL</name>
<accession>A0A6G4A0C9</accession>
<evidence type="ECO:0000259" key="5">
    <source>
        <dbReference type="PROSITE" id="PS50937"/>
    </source>
</evidence>
<dbReference type="RefSeq" id="WP_163949279.1">
    <property type="nucleotide sequence ID" value="NZ_JAAIKC010000006.1"/>
</dbReference>
<dbReference type="Pfam" id="PF13411">
    <property type="entry name" value="MerR_1"/>
    <property type="match status" value="1"/>
</dbReference>
<evidence type="ECO:0000256" key="1">
    <source>
        <dbReference type="ARBA" id="ARBA00022491"/>
    </source>
</evidence>
<keyword evidence="6" id="KW-0489">Methyltransferase</keyword>
<proteinExistence type="predicted"/>